<reference evidence="2 3" key="1">
    <citation type="journal article" date="2019" name="PLoS ONE">
        <title>Comparative genome analysis indicates high evolutionary potential of pathogenicity genes in Colletotrichum tanaceti.</title>
        <authorList>
            <person name="Lelwala R.V."/>
            <person name="Korhonen P.K."/>
            <person name="Young N.D."/>
            <person name="Scott J.B."/>
            <person name="Ades P.A."/>
            <person name="Gasser R.B."/>
            <person name="Taylor P.W.J."/>
        </authorList>
    </citation>
    <scope>NUCLEOTIDE SEQUENCE [LARGE SCALE GENOMIC DNA]</scope>
    <source>
        <strain evidence="2">BRIP57314</strain>
    </source>
</reference>
<accession>A0A4U6X0H9</accession>
<dbReference type="AlphaFoldDB" id="A0A4U6X0H9"/>
<evidence type="ECO:0000313" key="3">
    <source>
        <dbReference type="Proteomes" id="UP000310108"/>
    </source>
</evidence>
<evidence type="ECO:0000313" key="2">
    <source>
        <dbReference type="EMBL" id="TKW48383.1"/>
    </source>
</evidence>
<comment type="caution">
    <text evidence="2">The sequence shown here is derived from an EMBL/GenBank/DDBJ whole genome shotgun (WGS) entry which is preliminary data.</text>
</comment>
<dbReference type="EMBL" id="PJEX01001086">
    <property type="protein sequence ID" value="TKW48383.1"/>
    <property type="molecule type" value="Genomic_DNA"/>
</dbReference>
<proteinExistence type="predicted"/>
<evidence type="ECO:0000256" key="1">
    <source>
        <dbReference type="SAM" id="MobiDB-lite"/>
    </source>
</evidence>
<dbReference type="Proteomes" id="UP000310108">
    <property type="component" value="Unassembled WGS sequence"/>
</dbReference>
<sequence length="76" mass="8258">MEVPTVPTPTWNATRAAGPGPYSLGSEGRLIGHSRFVPRPPLLPVPIVRRFSVTGQHYRCFSAESLSRAKLVCVAL</sequence>
<gene>
    <name evidence="2" type="ORF">CTA1_3461</name>
</gene>
<protein>
    <submittedName>
        <fullName evidence="2">Uncharacterized protein</fullName>
    </submittedName>
</protein>
<organism evidence="2 3">
    <name type="scientific">Colletotrichum tanaceti</name>
    <dbReference type="NCBI Taxonomy" id="1306861"/>
    <lineage>
        <taxon>Eukaryota</taxon>
        <taxon>Fungi</taxon>
        <taxon>Dikarya</taxon>
        <taxon>Ascomycota</taxon>
        <taxon>Pezizomycotina</taxon>
        <taxon>Sordariomycetes</taxon>
        <taxon>Hypocreomycetidae</taxon>
        <taxon>Glomerellales</taxon>
        <taxon>Glomerellaceae</taxon>
        <taxon>Colletotrichum</taxon>
        <taxon>Colletotrichum destructivum species complex</taxon>
    </lineage>
</organism>
<name>A0A4U6X0H9_9PEZI</name>
<keyword evidence="3" id="KW-1185">Reference proteome</keyword>
<feature type="region of interest" description="Disordered" evidence="1">
    <location>
        <begin position="1"/>
        <end position="20"/>
    </location>
</feature>